<keyword evidence="1" id="KW-0812">Transmembrane</keyword>
<keyword evidence="1" id="KW-1133">Transmembrane helix</keyword>
<sequence>MRSLPKYWRVKRAEDGSGSNVPAPRPDYRHWVNPMWMISSFIAGIVLAVAHHVYYAKLNNMLVGSAARQQWPLRNTTSSLLLLHADHLRFGTTFAFLFKACLANATGIAYVQWVWQQCRQKAIQIGAIDAALSVDRNIFMFLNLEFLVKFPFAVGLMVIFWCIPISSLITPATLGVASMPDATLHTVSAYQPAISNFESDTWYVYSPRASQPTKLQQMFTVIAGTGELLRLSPPGNLQNITYTIDLIVPLVRCQTNNITVQPTTAESAFDQAVLGLEGSIVAESSIFHPENLTFTADATDYRGERNKRNFRGQIGYYAMEPDVQTTSNYLGELWIAVAEVSEGKYTWPSTFPTSYSASFYTCFLRNTPVATDVSFMDNIQTLHAIAIKEMDMVTYDDDRVAGNETSANWALDNYQAFGDLLFDLLSGFTMVSEVEDSDIGWNWMTTMDQTVFGTAQDFAVMTAAWKDGGLEDSDTTRVKNLSAIIEEFSLNASWSLVAMPRYKWVSSYSNRK</sequence>
<dbReference type="EMBL" id="CAJRGZ010000019">
    <property type="protein sequence ID" value="CAG5158785.1"/>
    <property type="molecule type" value="Genomic_DNA"/>
</dbReference>
<evidence type="ECO:0000256" key="1">
    <source>
        <dbReference type="SAM" id="Phobius"/>
    </source>
</evidence>
<dbReference type="GeneID" id="67017011"/>
<name>A0A8J2N1J2_9PLEO</name>
<dbReference type="OrthoDB" id="5322539at2759"/>
<proteinExistence type="predicted"/>
<evidence type="ECO:0000313" key="2">
    <source>
        <dbReference type="EMBL" id="CAG5158785.1"/>
    </source>
</evidence>
<feature type="transmembrane region" description="Helical" evidence="1">
    <location>
        <begin position="35"/>
        <end position="55"/>
    </location>
</feature>
<dbReference type="Proteomes" id="UP000676310">
    <property type="component" value="Unassembled WGS sequence"/>
</dbReference>
<keyword evidence="3" id="KW-1185">Reference proteome</keyword>
<dbReference type="RefSeq" id="XP_043168807.1">
    <property type="nucleotide sequence ID" value="XM_043312872.1"/>
</dbReference>
<feature type="transmembrane region" description="Helical" evidence="1">
    <location>
        <begin position="146"/>
        <end position="169"/>
    </location>
</feature>
<accession>A0A8J2N1J2</accession>
<comment type="caution">
    <text evidence="2">The sequence shown here is derived from an EMBL/GenBank/DDBJ whole genome shotgun (WGS) entry which is preliminary data.</text>
</comment>
<gene>
    <name evidence="2" type="ORF">ALTATR162_LOCUS5253</name>
</gene>
<dbReference type="AlphaFoldDB" id="A0A8J2N1J2"/>
<evidence type="ECO:0000313" key="3">
    <source>
        <dbReference type="Proteomes" id="UP000676310"/>
    </source>
</evidence>
<protein>
    <submittedName>
        <fullName evidence="2">Uncharacterized protein</fullName>
    </submittedName>
</protein>
<feature type="transmembrane region" description="Helical" evidence="1">
    <location>
        <begin position="90"/>
        <end position="111"/>
    </location>
</feature>
<keyword evidence="1" id="KW-0472">Membrane</keyword>
<reference evidence="2" key="1">
    <citation type="submission" date="2021-05" db="EMBL/GenBank/DDBJ databases">
        <authorList>
            <person name="Stam R."/>
        </authorList>
    </citation>
    <scope>NUCLEOTIDE SEQUENCE</scope>
    <source>
        <strain evidence="2">CS162</strain>
    </source>
</reference>
<organism evidence="2 3">
    <name type="scientific">Alternaria atra</name>
    <dbReference type="NCBI Taxonomy" id="119953"/>
    <lineage>
        <taxon>Eukaryota</taxon>
        <taxon>Fungi</taxon>
        <taxon>Dikarya</taxon>
        <taxon>Ascomycota</taxon>
        <taxon>Pezizomycotina</taxon>
        <taxon>Dothideomycetes</taxon>
        <taxon>Pleosporomycetidae</taxon>
        <taxon>Pleosporales</taxon>
        <taxon>Pleosporineae</taxon>
        <taxon>Pleosporaceae</taxon>
        <taxon>Alternaria</taxon>
        <taxon>Alternaria sect. Ulocladioides</taxon>
    </lineage>
</organism>